<dbReference type="PROSITE" id="PS51257">
    <property type="entry name" value="PROKAR_LIPOPROTEIN"/>
    <property type="match status" value="1"/>
</dbReference>
<accession>R7QHT1</accession>
<evidence type="ECO:0000256" key="4">
    <source>
        <dbReference type="ARBA" id="ARBA00023136"/>
    </source>
</evidence>
<dbReference type="AlphaFoldDB" id="R7QHT1"/>
<dbReference type="PANTHER" id="PTHR12883:SF0">
    <property type="entry name" value="PAT COMPLEX SUBUNIT CCDC47"/>
    <property type="match status" value="1"/>
</dbReference>
<feature type="region of interest" description="Disordered" evidence="5">
    <location>
        <begin position="325"/>
        <end position="379"/>
    </location>
</feature>
<evidence type="ECO:0000256" key="1">
    <source>
        <dbReference type="ARBA" id="ARBA00004167"/>
    </source>
</evidence>
<evidence type="ECO:0000256" key="2">
    <source>
        <dbReference type="ARBA" id="ARBA00022692"/>
    </source>
</evidence>
<feature type="compositionally biased region" description="Basic and acidic residues" evidence="5">
    <location>
        <begin position="325"/>
        <end position="371"/>
    </location>
</feature>
<feature type="chain" id="PRO_5004442757" description="DUF1682 domain-containing protein" evidence="7">
    <location>
        <begin position="32"/>
        <end position="379"/>
    </location>
</feature>
<proteinExistence type="predicted"/>
<dbReference type="PhylomeDB" id="R7QHT1"/>
<evidence type="ECO:0000256" key="3">
    <source>
        <dbReference type="ARBA" id="ARBA00022989"/>
    </source>
</evidence>
<dbReference type="GO" id="GO:0016020">
    <property type="term" value="C:membrane"/>
    <property type="evidence" value="ECO:0007669"/>
    <property type="project" value="UniProtKB-SubCell"/>
</dbReference>
<name>R7QHT1_CHOCR</name>
<comment type="subcellular location">
    <subcellularLocation>
        <location evidence="1">Membrane</location>
        <topology evidence="1">Single-pass membrane protein</topology>
    </subcellularLocation>
</comment>
<keyword evidence="9" id="KW-1185">Reference proteome</keyword>
<dbReference type="GeneID" id="17324896"/>
<dbReference type="EMBL" id="HG001832">
    <property type="protein sequence ID" value="CDF37333.1"/>
    <property type="molecule type" value="Genomic_DNA"/>
</dbReference>
<evidence type="ECO:0008006" key="10">
    <source>
        <dbReference type="Google" id="ProtNLM"/>
    </source>
</evidence>
<keyword evidence="4 6" id="KW-0472">Membrane</keyword>
<dbReference type="OrthoDB" id="10039147at2759"/>
<evidence type="ECO:0000256" key="6">
    <source>
        <dbReference type="SAM" id="Phobius"/>
    </source>
</evidence>
<sequence>MVFLSSRTATNSAQCLLVASACVILCVQVQAQAAGGKPASKRSESPLIADENTMQLFEMAMAALVVAFAITFMYGSITNRSLARKVAKLMEDLLTLEFAHSGVSSTEKLLKDGESYYWYYATGRRYTSGLTVFMDLAKRMDVFAYTSGLFSTPQKDRIVFYLPLTDDFDMEPMSLLLVRKKELFRLRELKEGAPLREAETVAANVLELNGIPVDFVCMTEHSDVATALLPERIRTLIQENGKYINSIHVAENGASWDSQCTLTKRLIRVDFSLPGKSSLLPAVLQAMLQISMHLVDAAGEVRLTPVSKKKAIELRKKAVQEAERHIQKKRAEEAATRRLEKKKEEEDAVGKMSREKQMKYEEKKRKKEINARMRKATRK</sequence>
<dbReference type="RefSeq" id="XP_005717152.1">
    <property type="nucleotide sequence ID" value="XM_005717095.1"/>
</dbReference>
<feature type="transmembrane region" description="Helical" evidence="6">
    <location>
        <begin position="55"/>
        <end position="75"/>
    </location>
</feature>
<keyword evidence="3 6" id="KW-1133">Transmembrane helix</keyword>
<dbReference type="GO" id="GO:0032469">
    <property type="term" value="P:endoplasmic reticulum calcium ion homeostasis"/>
    <property type="evidence" value="ECO:0007669"/>
    <property type="project" value="InterPro"/>
</dbReference>
<evidence type="ECO:0000313" key="8">
    <source>
        <dbReference type="EMBL" id="CDF37333.1"/>
    </source>
</evidence>
<evidence type="ECO:0000256" key="5">
    <source>
        <dbReference type="SAM" id="MobiDB-lite"/>
    </source>
</evidence>
<protein>
    <recommendedName>
        <fullName evidence="10">DUF1682 domain-containing protein</fullName>
    </recommendedName>
</protein>
<organism evidence="8 9">
    <name type="scientific">Chondrus crispus</name>
    <name type="common">Carrageen Irish moss</name>
    <name type="synonym">Polymorpha crispa</name>
    <dbReference type="NCBI Taxonomy" id="2769"/>
    <lineage>
        <taxon>Eukaryota</taxon>
        <taxon>Rhodophyta</taxon>
        <taxon>Florideophyceae</taxon>
        <taxon>Rhodymeniophycidae</taxon>
        <taxon>Gigartinales</taxon>
        <taxon>Gigartinaceae</taxon>
        <taxon>Chondrus</taxon>
    </lineage>
</organism>
<dbReference type="OMA" id="INARMRK"/>
<dbReference type="Gramene" id="CDF37333">
    <property type="protein sequence ID" value="CDF37333"/>
    <property type="gene ID" value="CHC_T00005478001"/>
</dbReference>
<keyword evidence="7" id="KW-0732">Signal</keyword>
<dbReference type="GO" id="GO:0005509">
    <property type="term" value="F:calcium ion binding"/>
    <property type="evidence" value="ECO:0007669"/>
    <property type="project" value="InterPro"/>
</dbReference>
<evidence type="ECO:0000313" key="9">
    <source>
        <dbReference type="Proteomes" id="UP000012073"/>
    </source>
</evidence>
<dbReference type="Pfam" id="PF07946">
    <property type="entry name" value="CCDC47"/>
    <property type="match status" value="1"/>
</dbReference>
<dbReference type="GO" id="GO:0005783">
    <property type="term" value="C:endoplasmic reticulum"/>
    <property type="evidence" value="ECO:0007669"/>
    <property type="project" value="InterPro"/>
</dbReference>
<dbReference type="PANTHER" id="PTHR12883">
    <property type="entry name" value="ADIPOCYTE-SPECIFIC PROTEIN 4-RELATED"/>
    <property type="match status" value="1"/>
</dbReference>
<keyword evidence="2 6" id="KW-0812">Transmembrane</keyword>
<reference evidence="9" key="1">
    <citation type="journal article" date="2013" name="Proc. Natl. Acad. Sci. U.S.A.">
        <title>Genome structure and metabolic features in the red seaweed Chondrus crispus shed light on evolution of the Archaeplastida.</title>
        <authorList>
            <person name="Collen J."/>
            <person name="Porcel B."/>
            <person name="Carre W."/>
            <person name="Ball S.G."/>
            <person name="Chaparro C."/>
            <person name="Tonon T."/>
            <person name="Barbeyron T."/>
            <person name="Michel G."/>
            <person name="Noel B."/>
            <person name="Valentin K."/>
            <person name="Elias M."/>
            <person name="Artiguenave F."/>
            <person name="Arun A."/>
            <person name="Aury J.M."/>
            <person name="Barbosa-Neto J.F."/>
            <person name="Bothwell J.H."/>
            <person name="Bouget F.Y."/>
            <person name="Brillet L."/>
            <person name="Cabello-Hurtado F."/>
            <person name="Capella-Gutierrez S."/>
            <person name="Charrier B."/>
            <person name="Cladiere L."/>
            <person name="Cock J.M."/>
            <person name="Coelho S.M."/>
            <person name="Colleoni C."/>
            <person name="Czjzek M."/>
            <person name="Da Silva C."/>
            <person name="Delage L."/>
            <person name="Denoeud F."/>
            <person name="Deschamps P."/>
            <person name="Dittami S.M."/>
            <person name="Gabaldon T."/>
            <person name="Gachon C.M."/>
            <person name="Groisillier A."/>
            <person name="Herve C."/>
            <person name="Jabbari K."/>
            <person name="Katinka M."/>
            <person name="Kloareg B."/>
            <person name="Kowalczyk N."/>
            <person name="Labadie K."/>
            <person name="Leblanc C."/>
            <person name="Lopez P.J."/>
            <person name="McLachlan D.H."/>
            <person name="Meslet-Cladiere L."/>
            <person name="Moustafa A."/>
            <person name="Nehr Z."/>
            <person name="Nyvall Collen P."/>
            <person name="Panaud O."/>
            <person name="Partensky F."/>
            <person name="Poulain J."/>
            <person name="Rensing S.A."/>
            <person name="Rousvoal S."/>
            <person name="Samson G."/>
            <person name="Symeonidi A."/>
            <person name="Weissenbach J."/>
            <person name="Zambounis A."/>
            <person name="Wincker P."/>
            <person name="Boyen C."/>
        </authorList>
    </citation>
    <scope>NUCLEOTIDE SEQUENCE [LARGE SCALE GENOMIC DNA]</scope>
    <source>
        <strain evidence="9">cv. Stackhouse</strain>
    </source>
</reference>
<dbReference type="KEGG" id="ccp:CHC_T00005478001"/>
<evidence type="ECO:0000256" key="7">
    <source>
        <dbReference type="SAM" id="SignalP"/>
    </source>
</evidence>
<dbReference type="InterPro" id="IPR012879">
    <property type="entry name" value="CCDC47"/>
</dbReference>
<feature type="signal peptide" evidence="7">
    <location>
        <begin position="1"/>
        <end position="31"/>
    </location>
</feature>
<dbReference type="STRING" id="2769.R7QHT1"/>
<gene>
    <name evidence="8" type="ORF">CHC_T00005478001</name>
</gene>
<dbReference type="Proteomes" id="UP000012073">
    <property type="component" value="Unassembled WGS sequence"/>
</dbReference>